<dbReference type="Proteomes" id="UP000494165">
    <property type="component" value="Unassembled WGS sequence"/>
</dbReference>
<feature type="region of interest" description="Disordered" evidence="5">
    <location>
        <begin position="205"/>
        <end position="227"/>
    </location>
</feature>
<keyword evidence="7" id="KW-1185">Reference proteome</keyword>
<keyword evidence="4" id="KW-0539">Nucleus</keyword>
<evidence type="ECO:0000256" key="5">
    <source>
        <dbReference type="SAM" id="MobiDB-lite"/>
    </source>
</evidence>
<evidence type="ECO:0008006" key="8">
    <source>
        <dbReference type="Google" id="ProtNLM"/>
    </source>
</evidence>
<dbReference type="OrthoDB" id="6610612at2759"/>
<dbReference type="Pfam" id="PF05132">
    <property type="entry name" value="RNA_pol_Rpc4"/>
    <property type="match status" value="1"/>
</dbReference>
<keyword evidence="2" id="KW-0240">DNA-directed RNA polymerase</keyword>
<gene>
    <name evidence="6" type="ORF">CLODIP_2_CD03618</name>
</gene>
<organism evidence="6 7">
    <name type="scientific">Cloeon dipterum</name>
    <dbReference type="NCBI Taxonomy" id="197152"/>
    <lineage>
        <taxon>Eukaryota</taxon>
        <taxon>Metazoa</taxon>
        <taxon>Ecdysozoa</taxon>
        <taxon>Arthropoda</taxon>
        <taxon>Hexapoda</taxon>
        <taxon>Insecta</taxon>
        <taxon>Pterygota</taxon>
        <taxon>Palaeoptera</taxon>
        <taxon>Ephemeroptera</taxon>
        <taxon>Pisciforma</taxon>
        <taxon>Baetidae</taxon>
        <taxon>Cloeon</taxon>
    </lineage>
</organism>
<evidence type="ECO:0000256" key="2">
    <source>
        <dbReference type="ARBA" id="ARBA00022478"/>
    </source>
</evidence>
<evidence type="ECO:0000256" key="1">
    <source>
        <dbReference type="ARBA" id="ARBA00004123"/>
    </source>
</evidence>
<proteinExistence type="predicted"/>
<dbReference type="AlphaFoldDB" id="A0A8S1C9F8"/>
<dbReference type="EMBL" id="CADEPI010000017">
    <property type="protein sequence ID" value="CAB3364654.1"/>
    <property type="molecule type" value="Genomic_DNA"/>
</dbReference>
<evidence type="ECO:0000313" key="7">
    <source>
        <dbReference type="Proteomes" id="UP000494165"/>
    </source>
</evidence>
<dbReference type="PANTHER" id="PTHR13408:SF0">
    <property type="entry name" value="DNA-DIRECTED RNA POLYMERASE III SUBUNIT RPC4"/>
    <property type="match status" value="1"/>
</dbReference>
<accession>A0A8S1C9F8</accession>
<keyword evidence="3" id="KW-0804">Transcription</keyword>
<feature type="region of interest" description="Disordered" evidence="5">
    <location>
        <begin position="256"/>
        <end position="279"/>
    </location>
</feature>
<dbReference type="GO" id="GO:0003677">
    <property type="term" value="F:DNA binding"/>
    <property type="evidence" value="ECO:0007669"/>
    <property type="project" value="InterPro"/>
</dbReference>
<dbReference type="GO" id="GO:0005666">
    <property type="term" value="C:RNA polymerase III complex"/>
    <property type="evidence" value="ECO:0007669"/>
    <property type="project" value="InterPro"/>
</dbReference>
<evidence type="ECO:0000313" key="6">
    <source>
        <dbReference type="EMBL" id="CAB3364654.1"/>
    </source>
</evidence>
<evidence type="ECO:0000256" key="3">
    <source>
        <dbReference type="ARBA" id="ARBA00023163"/>
    </source>
</evidence>
<protein>
    <recommendedName>
        <fullName evidence="8">DNA-directed RNA polymerase III subunit RPC4</fullName>
    </recommendedName>
</protein>
<dbReference type="GO" id="GO:0042797">
    <property type="term" value="P:tRNA transcription by RNA polymerase III"/>
    <property type="evidence" value="ECO:0007669"/>
    <property type="project" value="TreeGrafter"/>
</dbReference>
<evidence type="ECO:0000256" key="4">
    <source>
        <dbReference type="ARBA" id="ARBA00023242"/>
    </source>
</evidence>
<feature type="compositionally biased region" description="Low complexity" evidence="5">
    <location>
        <begin position="16"/>
        <end position="36"/>
    </location>
</feature>
<feature type="compositionally biased region" description="Low complexity" evidence="5">
    <location>
        <begin position="260"/>
        <end position="269"/>
    </location>
</feature>
<name>A0A8S1C9F8_9INSE</name>
<comment type="caution">
    <text evidence="6">The sequence shown here is derived from an EMBL/GenBank/DDBJ whole genome shotgun (WGS) entry which is preliminary data.</text>
</comment>
<dbReference type="InterPro" id="IPR007811">
    <property type="entry name" value="RPC4"/>
</dbReference>
<comment type="subcellular location">
    <subcellularLocation>
        <location evidence="1">Nucleus</location>
    </subcellularLocation>
</comment>
<reference evidence="6 7" key="1">
    <citation type="submission" date="2020-04" db="EMBL/GenBank/DDBJ databases">
        <authorList>
            <person name="Alioto T."/>
            <person name="Alioto T."/>
            <person name="Gomez Garrido J."/>
        </authorList>
    </citation>
    <scope>NUCLEOTIDE SEQUENCE [LARGE SCALE GENOMIC DNA]</scope>
</reference>
<feature type="region of interest" description="Disordered" evidence="5">
    <location>
        <begin position="1"/>
        <end position="119"/>
    </location>
</feature>
<dbReference type="PANTHER" id="PTHR13408">
    <property type="entry name" value="DNA-DIRECTED RNA POLYMERASE III"/>
    <property type="match status" value="1"/>
</dbReference>
<sequence length="367" mass="40522">MAKPQAECSSSKQGMSLPSLSNGLLSSLGSRPSGRLESFRTPRDLTLGAVSSAVKQKRKFEPILPTKGKAKATPPKPVVASTSNDSGKSKEPPAKKPRKRPPPKERTTFIQTEGSVFGQGQAERQIKIKEHYHCSSSSSSKKTDIVRPIIKKEVEDQVRESYSENNEDIVITEMKRSDFLDNPKSKISWGDSKPFLIQQNRVPKMEIKPDPDGEGDNMPKKINVDPDKPTVTSILSGNGEPFLIQFPDCLPGRVEMPSESSQVSTTGTSKTKKSMPATLNDLPEGSIGYIEILQSGKARLKLGNHKMYMEMGAYSSIRQEMVMVDVNSDEKRGNMCDLGQVNHRLICVPDWQSELAEAFNKSECDTH</sequence>